<evidence type="ECO:0000259" key="7">
    <source>
        <dbReference type="SMART" id="SM00900"/>
    </source>
</evidence>
<accession>A0ABT3MZG1</accession>
<protein>
    <submittedName>
        <fullName evidence="8">FMN-binding protein</fullName>
    </submittedName>
</protein>
<feature type="transmembrane region" description="Helical" evidence="6">
    <location>
        <begin position="34"/>
        <end position="53"/>
    </location>
</feature>
<keyword evidence="4" id="KW-0288">FMN</keyword>
<evidence type="ECO:0000256" key="6">
    <source>
        <dbReference type="SAM" id="Phobius"/>
    </source>
</evidence>
<dbReference type="Proteomes" id="UP001209854">
    <property type="component" value="Unassembled WGS sequence"/>
</dbReference>
<keyword evidence="6" id="KW-0812">Transmembrane</keyword>
<keyword evidence="5" id="KW-0249">Electron transport</keyword>
<comment type="caution">
    <text evidence="8">The sequence shown here is derived from an EMBL/GenBank/DDBJ whole genome shotgun (WGS) entry which is preliminary data.</text>
</comment>
<dbReference type="PANTHER" id="PTHR36118">
    <property type="entry name" value="ION-TRANSLOCATING OXIDOREDUCTASE COMPLEX SUBUNIT G"/>
    <property type="match status" value="1"/>
</dbReference>
<evidence type="ECO:0000256" key="1">
    <source>
        <dbReference type="ARBA" id="ARBA00022448"/>
    </source>
</evidence>
<name>A0ABT3MZG1_9GAMM</name>
<evidence type="ECO:0000256" key="3">
    <source>
        <dbReference type="ARBA" id="ARBA00022630"/>
    </source>
</evidence>
<dbReference type="InterPro" id="IPR010209">
    <property type="entry name" value="Ion_transpt_RnfG/RsxG"/>
</dbReference>
<gene>
    <name evidence="8" type="ORF">NX722_19485</name>
</gene>
<evidence type="ECO:0000313" key="9">
    <source>
        <dbReference type="Proteomes" id="UP001209854"/>
    </source>
</evidence>
<evidence type="ECO:0000256" key="5">
    <source>
        <dbReference type="ARBA" id="ARBA00022982"/>
    </source>
</evidence>
<dbReference type="PANTHER" id="PTHR36118:SF1">
    <property type="entry name" value="ION-TRANSLOCATING OXIDOREDUCTASE COMPLEX SUBUNIT G"/>
    <property type="match status" value="1"/>
</dbReference>
<dbReference type="RefSeq" id="WP_262564526.1">
    <property type="nucleotide sequence ID" value="NZ_JAPFCC010000001.1"/>
</dbReference>
<evidence type="ECO:0000256" key="4">
    <source>
        <dbReference type="ARBA" id="ARBA00022643"/>
    </source>
</evidence>
<dbReference type="SMART" id="SM00900">
    <property type="entry name" value="FMN_bind"/>
    <property type="match status" value="1"/>
</dbReference>
<organism evidence="8 9">
    <name type="scientific">Endozoicomonas gorgoniicola</name>
    <dbReference type="NCBI Taxonomy" id="1234144"/>
    <lineage>
        <taxon>Bacteria</taxon>
        <taxon>Pseudomonadati</taxon>
        <taxon>Pseudomonadota</taxon>
        <taxon>Gammaproteobacteria</taxon>
        <taxon>Oceanospirillales</taxon>
        <taxon>Endozoicomonadaceae</taxon>
        <taxon>Endozoicomonas</taxon>
    </lineage>
</organism>
<keyword evidence="9" id="KW-1185">Reference proteome</keyword>
<keyword evidence="3" id="KW-0285">Flavoprotein</keyword>
<sequence length="262" mass="27621">MSSNEIPLTEVAANTTADEQAAPQTPVMAMFRTLTLTALLSGFLVVMVVQWAMPYIEANQKAATEAAVFNVVKGATSSRSFVITQSGIVPAEQTDEEGFIIYGGYDASGGLKGLAIPGVASGYAGPVHIMFGYQPELEAITAYQVLTMTETPGLGDKVLTDEDFLANFDRLDARLSSDGSALANDVVTVKSGTKQNAWEIDAISGATITSNAIGQAVNLSAQQWLPVIHQHLDSLTLDSLTLDSLTLDSLTLDSLTTNEAGE</sequence>
<keyword evidence="1" id="KW-0813">Transport</keyword>
<dbReference type="InterPro" id="IPR007329">
    <property type="entry name" value="FMN-bd"/>
</dbReference>
<dbReference type="Pfam" id="PF04205">
    <property type="entry name" value="FMN_bind"/>
    <property type="match status" value="1"/>
</dbReference>
<dbReference type="EMBL" id="JAPFCC010000001">
    <property type="protein sequence ID" value="MCW7554760.1"/>
    <property type="molecule type" value="Genomic_DNA"/>
</dbReference>
<keyword evidence="6" id="KW-1133">Transmembrane helix</keyword>
<reference evidence="8 9" key="1">
    <citation type="submission" date="2022-10" db="EMBL/GenBank/DDBJ databases">
        <title>High-quality genome sequences of two octocoral-associated bacteria, Endozoicomonas euniceicola EF212 and Endozoicomonas gorgoniicola PS125.</title>
        <authorList>
            <person name="Chiou Y.-J."/>
            <person name="Chen Y.-H."/>
        </authorList>
    </citation>
    <scope>NUCLEOTIDE SEQUENCE [LARGE SCALE GENOMIC DNA]</scope>
    <source>
        <strain evidence="8 9">PS125</strain>
    </source>
</reference>
<feature type="domain" description="FMN-binding" evidence="7">
    <location>
        <begin position="122"/>
        <end position="224"/>
    </location>
</feature>
<evidence type="ECO:0000313" key="8">
    <source>
        <dbReference type="EMBL" id="MCW7554760.1"/>
    </source>
</evidence>
<keyword evidence="2" id="KW-0597">Phosphoprotein</keyword>
<evidence type="ECO:0000256" key="2">
    <source>
        <dbReference type="ARBA" id="ARBA00022553"/>
    </source>
</evidence>
<keyword evidence="6" id="KW-0472">Membrane</keyword>
<proteinExistence type="predicted"/>